<feature type="transmembrane region" description="Helical" evidence="1">
    <location>
        <begin position="222"/>
        <end position="244"/>
    </location>
</feature>
<dbReference type="RefSeq" id="WP_012375833.1">
    <property type="nucleotide sequence ID" value="NC_010571.1"/>
</dbReference>
<dbReference type="eggNOG" id="COG0697">
    <property type="taxonomic scope" value="Bacteria"/>
</dbReference>
<dbReference type="STRING" id="452637.Oter_3024"/>
<dbReference type="PANTHER" id="PTHR22911">
    <property type="entry name" value="ACYL-MALONYL CONDENSING ENZYME-RELATED"/>
    <property type="match status" value="1"/>
</dbReference>
<evidence type="ECO:0000256" key="1">
    <source>
        <dbReference type="SAM" id="Phobius"/>
    </source>
</evidence>
<dbReference type="EMBL" id="CP001032">
    <property type="protein sequence ID" value="ACB76304.1"/>
    <property type="molecule type" value="Genomic_DNA"/>
</dbReference>
<dbReference type="OrthoDB" id="244774at2"/>
<evidence type="ECO:0000259" key="2">
    <source>
        <dbReference type="Pfam" id="PF00892"/>
    </source>
</evidence>
<feature type="transmembrane region" description="Helical" evidence="1">
    <location>
        <begin position="191"/>
        <end position="210"/>
    </location>
</feature>
<accession>B1ZYY1</accession>
<evidence type="ECO:0000313" key="4">
    <source>
        <dbReference type="Proteomes" id="UP000007013"/>
    </source>
</evidence>
<dbReference type="KEGG" id="ote:Oter_3024"/>
<feature type="transmembrane region" description="Helical" evidence="1">
    <location>
        <begin position="159"/>
        <end position="176"/>
    </location>
</feature>
<dbReference type="SUPFAM" id="SSF103481">
    <property type="entry name" value="Multidrug resistance efflux transporter EmrE"/>
    <property type="match status" value="2"/>
</dbReference>
<dbReference type="GO" id="GO:0016020">
    <property type="term" value="C:membrane"/>
    <property type="evidence" value="ECO:0007669"/>
    <property type="project" value="InterPro"/>
</dbReference>
<feature type="transmembrane region" description="Helical" evidence="1">
    <location>
        <begin position="29"/>
        <end position="54"/>
    </location>
</feature>
<feature type="transmembrane region" description="Helical" evidence="1">
    <location>
        <begin position="101"/>
        <end position="121"/>
    </location>
</feature>
<evidence type="ECO:0000313" key="3">
    <source>
        <dbReference type="EMBL" id="ACB76304.1"/>
    </source>
</evidence>
<dbReference type="PANTHER" id="PTHR22911:SF137">
    <property type="entry name" value="SOLUTE CARRIER FAMILY 35 MEMBER G2-RELATED"/>
    <property type="match status" value="1"/>
</dbReference>
<dbReference type="Gene3D" id="1.10.3730.20">
    <property type="match status" value="1"/>
</dbReference>
<organism evidence="3 4">
    <name type="scientific">Opitutus terrae (strain DSM 11246 / JCM 15787 / PB90-1)</name>
    <dbReference type="NCBI Taxonomy" id="452637"/>
    <lineage>
        <taxon>Bacteria</taxon>
        <taxon>Pseudomonadati</taxon>
        <taxon>Verrucomicrobiota</taxon>
        <taxon>Opitutia</taxon>
        <taxon>Opitutales</taxon>
        <taxon>Opitutaceae</taxon>
        <taxon>Opitutus</taxon>
    </lineage>
</organism>
<dbReference type="Proteomes" id="UP000007013">
    <property type="component" value="Chromosome"/>
</dbReference>
<protein>
    <recommendedName>
        <fullName evidence="2">EamA domain-containing protein</fullName>
    </recommendedName>
</protein>
<reference evidence="3 4" key="1">
    <citation type="journal article" date="2011" name="J. Bacteriol.">
        <title>Genome sequence of the verrucomicrobium Opitutus terrae PB90-1, an abundant inhabitant of rice paddy soil ecosystems.</title>
        <authorList>
            <person name="van Passel M.W."/>
            <person name="Kant R."/>
            <person name="Palva A."/>
            <person name="Copeland A."/>
            <person name="Lucas S."/>
            <person name="Lapidus A."/>
            <person name="Glavina del Rio T."/>
            <person name="Pitluck S."/>
            <person name="Goltsman E."/>
            <person name="Clum A."/>
            <person name="Sun H."/>
            <person name="Schmutz J."/>
            <person name="Larimer F.W."/>
            <person name="Land M.L."/>
            <person name="Hauser L."/>
            <person name="Kyrpides N."/>
            <person name="Mikhailova N."/>
            <person name="Richardson P.P."/>
            <person name="Janssen P.H."/>
            <person name="de Vos W.M."/>
            <person name="Smidt H."/>
        </authorList>
    </citation>
    <scope>NUCLEOTIDE SEQUENCE [LARGE SCALE GENOMIC DNA]</scope>
    <source>
        <strain evidence="4">DSM 11246 / JCM 15787 / PB90-1</strain>
    </source>
</reference>
<dbReference type="InterPro" id="IPR037185">
    <property type="entry name" value="EmrE-like"/>
</dbReference>
<feature type="domain" description="EamA" evidence="2">
    <location>
        <begin position="3"/>
        <end position="143"/>
    </location>
</feature>
<keyword evidence="4" id="KW-1185">Reference proteome</keyword>
<keyword evidence="1" id="KW-1133">Transmembrane helix</keyword>
<dbReference type="Pfam" id="PF00892">
    <property type="entry name" value="EamA"/>
    <property type="match status" value="1"/>
</dbReference>
<gene>
    <name evidence="3" type="ordered locus">Oter_3024</name>
</gene>
<proteinExistence type="predicted"/>
<dbReference type="HOGENOM" id="CLU_080933_0_0_0"/>
<feature type="transmembrane region" description="Helical" evidence="1">
    <location>
        <begin position="74"/>
        <end position="94"/>
    </location>
</feature>
<keyword evidence="1" id="KW-0472">Membrane</keyword>
<keyword evidence="1" id="KW-0812">Transmembrane</keyword>
<sequence>MHWIAASLISAFFLGWYELSTKHAVRDNAVLIVLLFANVCSASIWSVLLAVQSLAPGALPAALVVEPLTFHQHLLLLAKSAIVTGAWTFSYFALKHLPVTLASPIRATGPVWTLIGALIVLGERPSWLETLGIVITLGSFFGLSAAGAKEGIHFHRNRWIWLLIVGTLINAASALYDKFLLGRHGFAASTVQAWFSIYLVLLFLPLAIGWKRRWWPRHEFHWRPSILYMSLALLVADFVYFNALRDPEALVSLVSSFRRGSTLVAFAGGVLLFGEPNWRQKLPAVVGVLIGIVLTITG</sequence>
<name>B1ZYY1_OPITP</name>
<dbReference type="InterPro" id="IPR000620">
    <property type="entry name" value="EamA_dom"/>
</dbReference>
<dbReference type="AlphaFoldDB" id="B1ZYY1"/>
<feature type="transmembrane region" description="Helical" evidence="1">
    <location>
        <begin position="127"/>
        <end position="147"/>
    </location>
</feature>